<organism evidence="2 3">
    <name type="scientific">Helicostylum pulchrum</name>
    <dbReference type="NCBI Taxonomy" id="562976"/>
    <lineage>
        <taxon>Eukaryota</taxon>
        <taxon>Fungi</taxon>
        <taxon>Fungi incertae sedis</taxon>
        <taxon>Mucoromycota</taxon>
        <taxon>Mucoromycotina</taxon>
        <taxon>Mucoromycetes</taxon>
        <taxon>Mucorales</taxon>
        <taxon>Mucorineae</taxon>
        <taxon>Mucoraceae</taxon>
        <taxon>Helicostylum</taxon>
    </lineage>
</organism>
<evidence type="ECO:0000313" key="3">
    <source>
        <dbReference type="Proteomes" id="UP001476247"/>
    </source>
</evidence>
<proteinExistence type="predicted"/>
<feature type="signal peptide" evidence="1">
    <location>
        <begin position="1"/>
        <end position="18"/>
    </location>
</feature>
<feature type="chain" id="PRO_5046658871" evidence="1">
    <location>
        <begin position="19"/>
        <end position="105"/>
    </location>
</feature>
<sequence length="105" mass="10761">MKFISLLAIAACAVLVSAAPHGGSNQEVDINDESNFEVTDNSHKKAQIIEQNKVEGNTANDNSGLLGGVLGGNILGGDILQGGVNVLSGTTANKNENQVASNKDN</sequence>
<accession>A0ABP9XVP2</accession>
<dbReference type="Proteomes" id="UP001476247">
    <property type="component" value="Unassembled WGS sequence"/>
</dbReference>
<name>A0ABP9XVP2_9FUNG</name>
<gene>
    <name evidence="2" type="ORF">HPULCUR_004247</name>
</gene>
<reference evidence="2 3" key="1">
    <citation type="submission" date="2024-04" db="EMBL/GenBank/DDBJ databases">
        <title>genome sequences of Mucor flavus KT1a and Helicostylum pulchrum KT1b strains isolation_sourced from the surface of a dry-aged beef.</title>
        <authorList>
            <person name="Toyotome T."/>
            <person name="Hosono M."/>
            <person name="Torimaru M."/>
            <person name="Fukuda K."/>
            <person name="Mikami N."/>
        </authorList>
    </citation>
    <scope>NUCLEOTIDE SEQUENCE [LARGE SCALE GENOMIC DNA]</scope>
    <source>
        <strain evidence="2 3">KT1b</strain>
    </source>
</reference>
<comment type="caution">
    <text evidence="2">The sequence shown here is derived from an EMBL/GenBank/DDBJ whole genome shotgun (WGS) entry which is preliminary data.</text>
</comment>
<evidence type="ECO:0000256" key="1">
    <source>
        <dbReference type="SAM" id="SignalP"/>
    </source>
</evidence>
<keyword evidence="3" id="KW-1185">Reference proteome</keyword>
<protein>
    <submittedName>
        <fullName evidence="2">Uncharacterized protein</fullName>
    </submittedName>
</protein>
<evidence type="ECO:0000313" key="2">
    <source>
        <dbReference type="EMBL" id="GAA5798841.1"/>
    </source>
</evidence>
<dbReference type="EMBL" id="BAABUJ010000011">
    <property type="protein sequence ID" value="GAA5798841.1"/>
    <property type="molecule type" value="Genomic_DNA"/>
</dbReference>
<keyword evidence="1" id="KW-0732">Signal</keyword>